<comment type="caution">
    <text evidence="1">The sequence shown here is derived from an EMBL/GenBank/DDBJ whole genome shotgun (WGS) entry which is preliminary data.</text>
</comment>
<dbReference type="EMBL" id="VOOR01000004">
    <property type="protein sequence ID" value="TXB68370.1"/>
    <property type="molecule type" value="Genomic_DNA"/>
</dbReference>
<evidence type="ECO:0000313" key="1">
    <source>
        <dbReference type="EMBL" id="TXB68370.1"/>
    </source>
</evidence>
<dbReference type="Proteomes" id="UP000321580">
    <property type="component" value="Unassembled WGS sequence"/>
</dbReference>
<dbReference type="GO" id="GO:0004180">
    <property type="term" value="F:carboxypeptidase activity"/>
    <property type="evidence" value="ECO:0007669"/>
    <property type="project" value="UniProtKB-KW"/>
</dbReference>
<keyword evidence="1" id="KW-0121">Carboxypeptidase</keyword>
<proteinExistence type="predicted"/>
<dbReference type="RefSeq" id="WP_147165949.1">
    <property type="nucleotide sequence ID" value="NZ_VOOR01000004.1"/>
</dbReference>
<keyword evidence="2" id="KW-1185">Reference proteome</keyword>
<sequence>MKIYSLIFYCTLFSHFFLSGQSIRIKPYIETGEPAVGATIQLFSAIGDELITFAVAEYDGCLISQPELGEYKLVIRMFGYEKINEYLEIKKKYPTDTTISFLLQAEAYDLPGVSVVDKIIGLKKRGDTLQYNLRAYTTNTERTMGDVLSGLPGIEVDEYGNVKVDNKKVNSLLIDGKNLTNEQHGVATEGILSESIASVELIRNYRNSHQQFLENEESNQVAVNVILTEKAKSALSKNFKLLLSPEFNSRFSIDLLKSRESSGWSLFFRHNTVGDPSIEQPLSITIEDLQNYSQYDVDRIDYRFNKFKTIQDQVSIPLGTIKNNDYNIVFNSDIISNKGIRNETYIVGSLGSYNRQLNFERRYTASDITEIVDENQQLLLPSASFRNRFTVKNEKSIFELLIPFRYSYRKFSNQQMGFFSNNRFEQHYIYNNQYILSQPRIIYRHKLSNNFFVNLQHSIRYEMDQENFNASSNEPFLDFNDGIQSLNYQINQSNTYLGIENDSHLSIIKRWNKNSISYDVNFNALKERIQNSTDTIYGQLYFTSNMTFFQHGIRMKNRFWKDKIQSTLLVNQSFIGHGNAPNGTSNRSKRTVLSPTGVIVYDYHSGNSISFSYRKSLILNGLKYRTGFNTIYDTRTLILPNVTSVNPEVNENLSVSLFKKPLSGGTIYNLSFGIGIKNQGLLVLVGQRDDYTLRKLVTMPRVKYRSINGFLIKNYFKWKLNFNVNFSDEEGFTGENELFLKQIRQKFLAFNSTLQSVGWNNVVLQLNAKQIFNWQIIDDDYIRFINQSFGVNSSYVYKDWRFSIDYEHTIRVSNIFPEVNNLSFLNARFEWRYNSFTFRLEGKNVLNMSSANQVDVSILPEFIEVREYQTFPGQILMGLSYSF</sequence>
<evidence type="ECO:0000313" key="2">
    <source>
        <dbReference type="Proteomes" id="UP000321580"/>
    </source>
</evidence>
<protein>
    <submittedName>
        <fullName evidence="1">Carboxypeptidase-like regulatory domain-containing protein</fullName>
    </submittedName>
</protein>
<keyword evidence="1" id="KW-0378">Hydrolase</keyword>
<gene>
    <name evidence="1" type="ORF">FRY97_03035</name>
</gene>
<keyword evidence="1" id="KW-0645">Protease</keyword>
<organism evidence="1 2">
    <name type="scientific">Phaeodactylibacter luteus</name>
    <dbReference type="NCBI Taxonomy" id="1564516"/>
    <lineage>
        <taxon>Bacteria</taxon>
        <taxon>Pseudomonadati</taxon>
        <taxon>Bacteroidota</taxon>
        <taxon>Saprospiria</taxon>
        <taxon>Saprospirales</taxon>
        <taxon>Haliscomenobacteraceae</taxon>
        <taxon>Phaeodactylibacter</taxon>
    </lineage>
</organism>
<dbReference type="OrthoDB" id="603275at2"/>
<accession>A0A5C6S3H9</accession>
<name>A0A5C6S3H9_9BACT</name>
<dbReference type="AlphaFoldDB" id="A0A5C6S3H9"/>
<reference evidence="1 2" key="1">
    <citation type="submission" date="2019-08" db="EMBL/GenBank/DDBJ databases">
        <title>Genome of Phaeodactylibacter luteus.</title>
        <authorList>
            <person name="Bowman J.P."/>
        </authorList>
    </citation>
    <scope>NUCLEOTIDE SEQUENCE [LARGE SCALE GENOMIC DNA]</scope>
    <source>
        <strain evidence="1 2">KCTC 42180</strain>
    </source>
</reference>